<proteinExistence type="inferred from homology"/>
<keyword evidence="2" id="KW-0813">Transport</keyword>
<accession>A0A562PC11</accession>
<evidence type="ECO:0000256" key="3">
    <source>
        <dbReference type="ARBA" id="ARBA00022729"/>
    </source>
</evidence>
<dbReference type="Pfam" id="PF13343">
    <property type="entry name" value="SBP_bac_6"/>
    <property type="match status" value="1"/>
</dbReference>
<dbReference type="PANTHER" id="PTHR30006">
    <property type="entry name" value="THIAMINE-BINDING PERIPLASMIC PROTEIN-RELATED"/>
    <property type="match status" value="1"/>
</dbReference>
<protein>
    <submittedName>
        <fullName evidence="5">ABC-type Fe3+ transport system substrate-binding protein</fullName>
    </submittedName>
</protein>
<sequence length="454" mass="49350">MRGSWWSVQLRALAILLLWCGAAAAMEADKGNLTVVTSYPPSFFEPFQKAFSAREPDIQLTIVQRNTASAVRFIREKPDVPADIFWASAADAFEVLKQQGQLRRTAPRPTGAPDTVSGYPVNDPDGFYLGFALSSYGFVYNPAYLAENRLPVPRTWSDLTLPIYSGHVGISAPSRSGTTHLIVEAILQTYGWDAGWALLSKLGGNVSTVTARSFGVASGVAQRRFGVGITIDFLGSAPNFPPDSTKFVLPPDTVFVPASIAILARSRNVAAAERFVDFALSQEGQELLLKPEINRIPVLAKLAAKADRNSIALHAGAGLLRGMRFDANLSARRYQLVNLVFDEYIVRKRAALARLWRQAAELAAINDPGSELSGALAEAVQYLGRPPVPREQATGDNELADLSDVPTGLPLPPQQAAFMDAVRTSIEHNLAEAERIMSQASSKYTLPGFKPWRQ</sequence>
<dbReference type="Proteomes" id="UP000317122">
    <property type="component" value="Unassembled WGS sequence"/>
</dbReference>
<dbReference type="RefSeq" id="WP_145714088.1">
    <property type="nucleotide sequence ID" value="NZ_BSPF01000003.1"/>
</dbReference>
<organism evidence="5 6">
    <name type="scientific">Mesorhizobium tianshanense</name>
    <dbReference type="NCBI Taxonomy" id="39844"/>
    <lineage>
        <taxon>Bacteria</taxon>
        <taxon>Pseudomonadati</taxon>
        <taxon>Pseudomonadota</taxon>
        <taxon>Alphaproteobacteria</taxon>
        <taxon>Hyphomicrobiales</taxon>
        <taxon>Phyllobacteriaceae</taxon>
        <taxon>Mesorhizobium</taxon>
    </lineage>
</organism>
<evidence type="ECO:0000256" key="4">
    <source>
        <dbReference type="SAM" id="SignalP"/>
    </source>
</evidence>
<dbReference type="InterPro" id="IPR006061">
    <property type="entry name" value="SBP_1_CS"/>
</dbReference>
<dbReference type="EMBL" id="VLKT01000004">
    <property type="protein sequence ID" value="TWI41959.1"/>
    <property type="molecule type" value="Genomic_DNA"/>
</dbReference>
<keyword evidence="6" id="KW-1185">Reference proteome</keyword>
<feature type="signal peptide" evidence="4">
    <location>
        <begin position="1"/>
        <end position="25"/>
    </location>
</feature>
<evidence type="ECO:0000313" key="6">
    <source>
        <dbReference type="Proteomes" id="UP000317122"/>
    </source>
</evidence>
<gene>
    <name evidence="5" type="ORF">IQ26_00883</name>
</gene>
<evidence type="ECO:0000256" key="2">
    <source>
        <dbReference type="ARBA" id="ARBA00022448"/>
    </source>
</evidence>
<feature type="chain" id="PRO_5021865902" evidence="4">
    <location>
        <begin position="26"/>
        <end position="454"/>
    </location>
</feature>
<keyword evidence="3 4" id="KW-0732">Signal</keyword>
<dbReference type="AlphaFoldDB" id="A0A562PC11"/>
<comment type="similarity">
    <text evidence="1">Belongs to the bacterial solute-binding protein 1 family.</text>
</comment>
<evidence type="ECO:0000313" key="5">
    <source>
        <dbReference type="EMBL" id="TWI41959.1"/>
    </source>
</evidence>
<dbReference type="PANTHER" id="PTHR30006:SF24">
    <property type="entry name" value="SLL0237 PROTEIN"/>
    <property type="match status" value="1"/>
</dbReference>
<dbReference type="Gene3D" id="3.40.190.10">
    <property type="entry name" value="Periplasmic binding protein-like II"/>
    <property type="match status" value="2"/>
</dbReference>
<dbReference type="PROSITE" id="PS01037">
    <property type="entry name" value="SBP_BACTERIAL_1"/>
    <property type="match status" value="1"/>
</dbReference>
<dbReference type="OrthoDB" id="9766989at2"/>
<comment type="caution">
    <text evidence="5">The sequence shown here is derived from an EMBL/GenBank/DDBJ whole genome shotgun (WGS) entry which is preliminary data.</text>
</comment>
<reference evidence="5 6" key="1">
    <citation type="journal article" date="2015" name="Stand. Genomic Sci.">
        <title>Genomic Encyclopedia of Bacterial and Archaeal Type Strains, Phase III: the genomes of soil and plant-associated and newly described type strains.</title>
        <authorList>
            <person name="Whitman W.B."/>
            <person name="Woyke T."/>
            <person name="Klenk H.P."/>
            <person name="Zhou Y."/>
            <person name="Lilburn T.G."/>
            <person name="Beck B.J."/>
            <person name="De Vos P."/>
            <person name="Vandamme P."/>
            <person name="Eisen J.A."/>
            <person name="Garrity G."/>
            <person name="Hugenholtz P."/>
            <person name="Kyrpides N.C."/>
        </authorList>
    </citation>
    <scope>NUCLEOTIDE SEQUENCE [LARGE SCALE GENOMIC DNA]</scope>
    <source>
        <strain evidence="5 6">CGMCC 1.2546</strain>
    </source>
</reference>
<dbReference type="GO" id="GO:0055085">
    <property type="term" value="P:transmembrane transport"/>
    <property type="evidence" value="ECO:0007669"/>
    <property type="project" value="InterPro"/>
</dbReference>
<dbReference type="SUPFAM" id="SSF53850">
    <property type="entry name" value="Periplasmic binding protein-like II"/>
    <property type="match status" value="1"/>
</dbReference>
<name>A0A562PC11_9HYPH</name>
<evidence type="ECO:0000256" key="1">
    <source>
        <dbReference type="ARBA" id="ARBA00008520"/>
    </source>
</evidence>